<organism evidence="1 2">
    <name type="scientific">Paramecium sonneborni</name>
    <dbReference type="NCBI Taxonomy" id="65129"/>
    <lineage>
        <taxon>Eukaryota</taxon>
        <taxon>Sar</taxon>
        <taxon>Alveolata</taxon>
        <taxon>Ciliophora</taxon>
        <taxon>Intramacronucleata</taxon>
        <taxon>Oligohymenophorea</taxon>
        <taxon>Peniculida</taxon>
        <taxon>Parameciidae</taxon>
        <taxon>Paramecium</taxon>
    </lineage>
</organism>
<gene>
    <name evidence="1" type="ORF">PSON_ATCC_30995.1.T1260011</name>
</gene>
<reference evidence="1" key="1">
    <citation type="submission" date="2021-01" db="EMBL/GenBank/DDBJ databases">
        <authorList>
            <consortium name="Genoscope - CEA"/>
            <person name="William W."/>
        </authorList>
    </citation>
    <scope>NUCLEOTIDE SEQUENCE</scope>
</reference>
<keyword evidence="2" id="KW-1185">Reference proteome</keyword>
<name>A0A8S1QYW4_9CILI</name>
<evidence type="ECO:0000313" key="2">
    <source>
        <dbReference type="Proteomes" id="UP000692954"/>
    </source>
</evidence>
<accession>A0A8S1QYW4</accession>
<proteinExistence type="predicted"/>
<sequence>MKDYQQKRRQFIRVVGKYWNKQKQKLQNFQFCFDFTKNNEIEQTGFHGQILRRDYLKGICQQPEILTNYEQIKDLEGFGQYSKGIRGKVNGKLIWMDKSFSKFKVIIEGDEKTQNILKRNEIRLLERMLENFCNKVNCKELGAYKNDQSVGKQIYVYTIIIQIIKRRRFLQSLTLKKRKMDLIER</sequence>
<dbReference type="EMBL" id="CAJJDN010000126">
    <property type="protein sequence ID" value="CAD8120375.1"/>
    <property type="molecule type" value="Genomic_DNA"/>
</dbReference>
<evidence type="ECO:0000313" key="1">
    <source>
        <dbReference type="EMBL" id="CAD8120375.1"/>
    </source>
</evidence>
<dbReference type="AlphaFoldDB" id="A0A8S1QYW4"/>
<comment type="caution">
    <text evidence="1">The sequence shown here is derived from an EMBL/GenBank/DDBJ whole genome shotgun (WGS) entry which is preliminary data.</text>
</comment>
<dbReference type="Proteomes" id="UP000692954">
    <property type="component" value="Unassembled WGS sequence"/>
</dbReference>
<protein>
    <submittedName>
        <fullName evidence="1">Uncharacterized protein</fullName>
    </submittedName>
</protein>